<keyword evidence="5" id="KW-1185">Reference proteome</keyword>
<dbReference type="GO" id="GO:0009055">
    <property type="term" value="F:electron transfer activity"/>
    <property type="evidence" value="ECO:0007669"/>
    <property type="project" value="InterPro"/>
</dbReference>
<dbReference type="Proteomes" id="UP000036367">
    <property type="component" value="Unassembled WGS sequence"/>
</dbReference>
<feature type="domain" description="DUF1549" evidence="1">
    <location>
        <begin position="703"/>
        <end position="877"/>
    </location>
</feature>
<dbReference type="SUPFAM" id="SSF46626">
    <property type="entry name" value="Cytochrome c"/>
    <property type="match status" value="1"/>
</dbReference>
<dbReference type="PANTHER" id="PTHR35889:SF3">
    <property type="entry name" value="F-BOX DOMAIN-CONTAINING PROTEIN"/>
    <property type="match status" value="1"/>
</dbReference>
<dbReference type="STRING" id="595434.RISK_000643"/>
<dbReference type="PATRIC" id="fig|595434.4.peg.623"/>
<dbReference type="InterPro" id="IPR022655">
    <property type="entry name" value="DUF1553"/>
</dbReference>
<name>A0A0J1BM52_RHOIS</name>
<feature type="domain" description="Cytochrome C Planctomycete-type" evidence="3">
    <location>
        <begin position="617"/>
        <end position="676"/>
    </location>
</feature>
<evidence type="ECO:0000259" key="3">
    <source>
        <dbReference type="Pfam" id="PF07635"/>
    </source>
</evidence>
<evidence type="ECO:0000259" key="1">
    <source>
        <dbReference type="Pfam" id="PF07583"/>
    </source>
</evidence>
<feature type="domain" description="DUF1553" evidence="2">
    <location>
        <begin position="938"/>
        <end position="1193"/>
    </location>
</feature>
<proteinExistence type="predicted"/>
<dbReference type="SUPFAM" id="SSF49899">
    <property type="entry name" value="Concanavalin A-like lectins/glucanases"/>
    <property type="match status" value="1"/>
</dbReference>
<keyword evidence="4" id="KW-0472">Membrane</keyword>
<dbReference type="Gene3D" id="2.60.120.200">
    <property type="match status" value="1"/>
</dbReference>
<accession>A0A0J1BM52</accession>
<keyword evidence="4" id="KW-0812">Transmembrane</keyword>
<reference evidence="4" key="1">
    <citation type="submission" date="2015-05" db="EMBL/GenBank/DDBJ databases">
        <title>Permanent draft genome of Rhodopirellula islandicus K833.</title>
        <authorList>
            <person name="Kizina J."/>
            <person name="Richter M."/>
            <person name="Glockner F.O."/>
            <person name="Harder J."/>
        </authorList>
    </citation>
    <scope>NUCLEOTIDE SEQUENCE [LARGE SCALE GENOMIC DNA]</scope>
    <source>
        <strain evidence="4">K833</strain>
    </source>
</reference>
<dbReference type="Pfam" id="PF07583">
    <property type="entry name" value="PSCyt2"/>
    <property type="match status" value="1"/>
</dbReference>
<dbReference type="InterPro" id="IPR011429">
    <property type="entry name" value="Cyt_c_Planctomycete-type"/>
</dbReference>
<dbReference type="InterPro" id="IPR013320">
    <property type="entry name" value="ConA-like_dom_sf"/>
</dbReference>
<evidence type="ECO:0000313" key="4">
    <source>
        <dbReference type="EMBL" id="KLU07565.1"/>
    </source>
</evidence>
<protein>
    <submittedName>
        <fullName evidence="4">Signal peptide and transmembrane protein</fullName>
    </submittedName>
</protein>
<gene>
    <name evidence="4" type="ORF">RISK_000643</name>
</gene>
<dbReference type="Pfam" id="PF07587">
    <property type="entry name" value="PSD1"/>
    <property type="match status" value="1"/>
</dbReference>
<dbReference type="AlphaFoldDB" id="A0A0J1BM52"/>
<dbReference type="Pfam" id="PF13385">
    <property type="entry name" value="Laminin_G_3"/>
    <property type="match status" value="1"/>
</dbReference>
<dbReference type="GO" id="GO:0020037">
    <property type="term" value="F:heme binding"/>
    <property type="evidence" value="ECO:0007669"/>
    <property type="project" value="InterPro"/>
</dbReference>
<evidence type="ECO:0000259" key="2">
    <source>
        <dbReference type="Pfam" id="PF07587"/>
    </source>
</evidence>
<dbReference type="PANTHER" id="PTHR35889">
    <property type="entry name" value="CYCLOINULO-OLIGOSACCHARIDE FRUCTANOTRANSFERASE-RELATED"/>
    <property type="match status" value="1"/>
</dbReference>
<sequence>MSDHAFCLTFRTDPEGVHSPAFPALCIDEPVGGIGVSEWGVGTRHNPARRFVNWSLRLIMMVALLSGGASLAGEPVLQWQFDGASQPGSWLGQHGTLESGPRPPKYPGFDRGNMAMPFAGHEGAILVKDHERGGFTNVRFGKGDTFAFETWVKFKGIRAGQTAYLLGKGRHPKHGEDFAEKNQNYSVRFQGAKGGARFGILFTSEHPETKDRLWHRWWSESTVPGTGWHHVALQFTFGKSDSLLAWIDGKAVTGTWDESGATDLPPVQDADDLVIGTGFTREEGSSFQGWLDHLAIYRGELDPDEMSQRYQFVPPPPAVTREMVPPGKVLIQISEEGVPKSNHWPEEPVVTETYLEEVFGLFELPHKYVATGVRGDRSNPSHLRASAVVGFPPGKHRLLLRGRGACRLFVDGKKLLETSPRPHDPGGYEPLSVQDEYLDLGPDFRFAPPGNREAWCEFETNGGEHFVILETMVGGVTGRSTFRPDVGETVVAISPEKSESWWLLAGGNREVHYTDDGWQAYEEERRSVLAKRNAVARSERRAANQDYWKRRRAIAAEWLSSIDKVAVPELPSGYPARNAIDHFIAARISDVQQESVRSDATSIDYFRQIRPLLESRCYACHQGEKAQGDLRLDDHPSVLIGGESDGPAIVPGDIDSSALIDRVTTEDEDVVMPPKGDPLTDEEVSLLQRWIEEGAVWPQFDVDRFELTPLADDLQFLRRVTLDIVGVPPTESEIIAFRNDAPETRRSQVIDRLLDDPRWADNWMGYWLDVLAENPNMLNPTLNNTGPFRWWLHESLLDNKPADLFVTELIRMEGSERFGGPAGFATATQNDLPMAAKGIIVSSAFLGVEMKCARCHDSPSHVSLQEDLMQLAASLKQKPITLPESSSVPMDRLSQAGRQPLIQVTLLPGTVVAPAWPFERYCDESVADALAERPGNSRDRLAALITAPQNERFAQVMVNRVWQRLMGRGLVAGVSDWEKNRPTHPALLRWLGHQFVATGYDLQAINRLILNSHAYQRATDLSLIETSPLFISPAPRRLTAEQIVDSVFHATGTPFDVEEVSLDIDSVRAVNTTISLGPASRCWMLTSSSNERDRPSLSLPRITAVTSVLKTFGWRGARQDPQSLRDTDSNILQPAILANGVMSTWLTRLSDRHGITSLVLKDQPVEQLVDRIFLRLLTRKPSAEEKERYVRFLSDGYDTRVIPESKRIQPTPGKRERIRYVSWSNHVDGPANTLAVQKEADARRGDPPTNALNEDWRLRMEDMLWAVLNSPEWVYTP</sequence>
<organism evidence="4 5">
    <name type="scientific">Rhodopirellula islandica</name>
    <dbReference type="NCBI Taxonomy" id="595434"/>
    <lineage>
        <taxon>Bacteria</taxon>
        <taxon>Pseudomonadati</taxon>
        <taxon>Planctomycetota</taxon>
        <taxon>Planctomycetia</taxon>
        <taxon>Pirellulales</taxon>
        <taxon>Pirellulaceae</taxon>
        <taxon>Rhodopirellula</taxon>
    </lineage>
</organism>
<dbReference type="Pfam" id="PF07635">
    <property type="entry name" value="PSCyt1"/>
    <property type="match status" value="1"/>
</dbReference>
<evidence type="ECO:0000313" key="5">
    <source>
        <dbReference type="Proteomes" id="UP000036367"/>
    </source>
</evidence>
<dbReference type="InterPro" id="IPR011444">
    <property type="entry name" value="DUF1549"/>
</dbReference>
<dbReference type="InterPro" id="IPR036909">
    <property type="entry name" value="Cyt_c-like_dom_sf"/>
</dbReference>
<comment type="caution">
    <text evidence="4">The sequence shown here is derived from an EMBL/GenBank/DDBJ whole genome shotgun (WGS) entry which is preliminary data.</text>
</comment>
<dbReference type="EMBL" id="LECT01000006">
    <property type="protein sequence ID" value="KLU07565.1"/>
    <property type="molecule type" value="Genomic_DNA"/>
</dbReference>